<feature type="domain" description="FAD-binding PCMH-type" evidence="6">
    <location>
        <begin position="87"/>
        <end position="258"/>
    </location>
</feature>
<proteinExistence type="inferred from homology"/>
<dbReference type="PANTHER" id="PTHR42973">
    <property type="entry name" value="BINDING OXIDOREDUCTASE, PUTATIVE (AFU_ORTHOLOGUE AFUA_1G17690)-RELATED"/>
    <property type="match status" value="1"/>
</dbReference>
<comment type="similarity">
    <text evidence="1">Belongs to the oxygen-dependent FAD-linked oxidoreductase family.</text>
</comment>
<reference evidence="7 8" key="1">
    <citation type="submission" date="2020-07" db="EMBL/GenBank/DDBJ databases">
        <title>Comparative genomics of pyrophilous fungi reveals a link between fire events and developmental genes.</title>
        <authorList>
            <consortium name="DOE Joint Genome Institute"/>
            <person name="Steindorff A.S."/>
            <person name="Carver A."/>
            <person name="Calhoun S."/>
            <person name="Stillman K."/>
            <person name="Liu H."/>
            <person name="Lipzen A."/>
            <person name="Pangilinan J."/>
            <person name="Labutti K."/>
            <person name="Bruns T.D."/>
            <person name="Grigoriev I.V."/>
        </authorList>
    </citation>
    <scope>NUCLEOTIDE SEQUENCE [LARGE SCALE GENOMIC DNA]</scope>
    <source>
        <strain evidence="7 8">CBS 144469</strain>
    </source>
</reference>
<dbReference type="InterPro" id="IPR036318">
    <property type="entry name" value="FAD-bd_PCMH-like_sf"/>
</dbReference>
<evidence type="ECO:0000259" key="6">
    <source>
        <dbReference type="PROSITE" id="PS51387"/>
    </source>
</evidence>
<dbReference type="Proteomes" id="UP000521943">
    <property type="component" value="Unassembled WGS sequence"/>
</dbReference>
<keyword evidence="5" id="KW-0732">Signal</keyword>
<keyword evidence="3" id="KW-0274">FAD</keyword>
<evidence type="ECO:0000256" key="1">
    <source>
        <dbReference type="ARBA" id="ARBA00005466"/>
    </source>
</evidence>
<dbReference type="EMBL" id="JACGCI010000167">
    <property type="protein sequence ID" value="KAF6742806.1"/>
    <property type="molecule type" value="Genomic_DNA"/>
</dbReference>
<dbReference type="PROSITE" id="PS51387">
    <property type="entry name" value="FAD_PCMH"/>
    <property type="match status" value="1"/>
</dbReference>
<comment type="caution">
    <text evidence="7">The sequence shown here is derived from an EMBL/GenBank/DDBJ whole genome shotgun (WGS) entry which is preliminary data.</text>
</comment>
<dbReference type="InterPro" id="IPR016166">
    <property type="entry name" value="FAD-bd_PCMH"/>
</dbReference>
<dbReference type="InterPro" id="IPR016169">
    <property type="entry name" value="FAD-bd_PCMH_sub2"/>
</dbReference>
<dbReference type="Gene3D" id="3.30.465.10">
    <property type="match status" value="1"/>
</dbReference>
<dbReference type="InterPro" id="IPR006094">
    <property type="entry name" value="Oxid_FAD_bind_N"/>
</dbReference>
<accession>A0A8H6LVL6</accession>
<evidence type="ECO:0000256" key="3">
    <source>
        <dbReference type="ARBA" id="ARBA00022827"/>
    </source>
</evidence>
<dbReference type="PANTHER" id="PTHR42973:SF13">
    <property type="entry name" value="FAD-BINDING PCMH-TYPE DOMAIN-CONTAINING PROTEIN"/>
    <property type="match status" value="1"/>
</dbReference>
<feature type="chain" id="PRO_5034761038" description="FAD-binding PCMH-type domain-containing protein" evidence="5">
    <location>
        <begin position="32"/>
        <end position="493"/>
    </location>
</feature>
<sequence>MLRPRLYQLVSFHFFLLHLLLSFDPATLVTATPQQQHHNPAPHDITTAQRACAELQTQLGASRIQTPSSPNPEYRNVAAGAWNRFNALSEPACVALPLSSADVQVVMKSIFKYSVRYAVQAGGHSAGAGWGSVDGGIVISFMNMRSVSYDPVRDVVTLQPGIRWGEALQELEPFGVAVLGGRLGNIGTGLLLGGGLSYLSNAHGFSVDALEEADVVLVSGEMVTATATNRYSDLFKALKGGANRFGIYDNSTSEALLKATADFINNVSDPKASLLSGFSTSFTNTTLTPINFITFFYAGTSPPPSIFAAFLALPNLGSSVGLHSYMEATASLGTGREGGGQGQLFGASAFASVEGKPATGTGTGAGQGIEDPTKDGVEFAILAFTAVMKSQVAVGRARGGNAIDAPLTNYALVQFHNQMPPGWDAVPRRVSEARRELLRKMVPTPGIPLYVNECDREQNVFSTYGGYEFLKRTYRKYDPTRFNVRYTDGPEGL</sequence>
<dbReference type="InterPro" id="IPR050416">
    <property type="entry name" value="FAD-linked_Oxidoreductase"/>
</dbReference>
<keyword evidence="2" id="KW-0285">Flavoprotein</keyword>
<evidence type="ECO:0000313" key="8">
    <source>
        <dbReference type="Proteomes" id="UP000521943"/>
    </source>
</evidence>
<dbReference type="AlphaFoldDB" id="A0A8H6LVL6"/>
<dbReference type="SUPFAM" id="SSF56176">
    <property type="entry name" value="FAD-binding/transporter-associated domain-like"/>
    <property type="match status" value="1"/>
</dbReference>
<keyword evidence="8" id="KW-1185">Reference proteome</keyword>
<evidence type="ECO:0000256" key="5">
    <source>
        <dbReference type="SAM" id="SignalP"/>
    </source>
</evidence>
<dbReference type="GO" id="GO:0016491">
    <property type="term" value="F:oxidoreductase activity"/>
    <property type="evidence" value="ECO:0007669"/>
    <property type="project" value="UniProtKB-KW"/>
</dbReference>
<dbReference type="OrthoDB" id="2151789at2759"/>
<protein>
    <recommendedName>
        <fullName evidence="6">FAD-binding PCMH-type domain-containing protein</fullName>
    </recommendedName>
</protein>
<keyword evidence="4" id="KW-0560">Oxidoreductase</keyword>
<dbReference type="GO" id="GO:0071949">
    <property type="term" value="F:FAD binding"/>
    <property type="evidence" value="ECO:0007669"/>
    <property type="project" value="InterPro"/>
</dbReference>
<gene>
    <name evidence="7" type="ORF">DFP72DRAFT_829606</name>
</gene>
<evidence type="ECO:0000313" key="7">
    <source>
        <dbReference type="EMBL" id="KAF6742806.1"/>
    </source>
</evidence>
<dbReference type="Pfam" id="PF01565">
    <property type="entry name" value="FAD_binding_4"/>
    <property type="match status" value="1"/>
</dbReference>
<feature type="signal peptide" evidence="5">
    <location>
        <begin position="1"/>
        <end position="31"/>
    </location>
</feature>
<name>A0A8H6LVL6_9AGAR</name>
<evidence type="ECO:0000256" key="4">
    <source>
        <dbReference type="ARBA" id="ARBA00023002"/>
    </source>
</evidence>
<evidence type="ECO:0000256" key="2">
    <source>
        <dbReference type="ARBA" id="ARBA00022630"/>
    </source>
</evidence>
<organism evidence="7 8">
    <name type="scientific">Ephemerocybe angulata</name>
    <dbReference type="NCBI Taxonomy" id="980116"/>
    <lineage>
        <taxon>Eukaryota</taxon>
        <taxon>Fungi</taxon>
        <taxon>Dikarya</taxon>
        <taxon>Basidiomycota</taxon>
        <taxon>Agaricomycotina</taxon>
        <taxon>Agaricomycetes</taxon>
        <taxon>Agaricomycetidae</taxon>
        <taxon>Agaricales</taxon>
        <taxon>Agaricineae</taxon>
        <taxon>Psathyrellaceae</taxon>
        <taxon>Ephemerocybe</taxon>
    </lineage>
</organism>